<dbReference type="AlphaFoldDB" id="A0A9P1N9D8"/>
<protein>
    <recommendedName>
        <fullName evidence="5">Ig-like domain-containing protein</fullName>
    </recommendedName>
</protein>
<dbReference type="SMART" id="SM00408">
    <property type="entry name" value="IGc2"/>
    <property type="match status" value="2"/>
</dbReference>
<dbReference type="GO" id="GO:0005886">
    <property type="term" value="C:plasma membrane"/>
    <property type="evidence" value="ECO:0007669"/>
    <property type="project" value="TreeGrafter"/>
</dbReference>
<dbReference type="Gene3D" id="2.60.40.10">
    <property type="entry name" value="Immunoglobulins"/>
    <property type="match status" value="2"/>
</dbReference>
<evidence type="ECO:0000256" key="4">
    <source>
        <dbReference type="SAM" id="SignalP"/>
    </source>
</evidence>
<gene>
    <name evidence="6" type="ORF">CAMP_LOCUS17222</name>
</gene>
<dbReference type="GO" id="GO:0007156">
    <property type="term" value="P:homophilic cell adhesion via plasma membrane adhesion molecules"/>
    <property type="evidence" value="ECO:0007669"/>
    <property type="project" value="TreeGrafter"/>
</dbReference>
<reference evidence="6" key="1">
    <citation type="submission" date="2022-11" db="EMBL/GenBank/DDBJ databases">
        <authorList>
            <person name="Kikuchi T."/>
        </authorList>
    </citation>
    <scope>NUCLEOTIDE SEQUENCE</scope>
    <source>
        <strain evidence="6">PS1010</strain>
    </source>
</reference>
<dbReference type="GO" id="GO:0050808">
    <property type="term" value="P:synapse organization"/>
    <property type="evidence" value="ECO:0007669"/>
    <property type="project" value="TreeGrafter"/>
</dbReference>
<name>A0A9P1N9D8_9PELO</name>
<proteinExistence type="predicted"/>
<evidence type="ECO:0000313" key="6">
    <source>
        <dbReference type="EMBL" id="CAI5454585.1"/>
    </source>
</evidence>
<evidence type="ECO:0000259" key="5">
    <source>
        <dbReference type="PROSITE" id="PS50835"/>
    </source>
</evidence>
<dbReference type="InterPro" id="IPR013151">
    <property type="entry name" value="Immunoglobulin_dom"/>
</dbReference>
<dbReference type="InterPro" id="IPR013783">
    <property type="entry name" value="Ig-like_fold"/>
</dbReference>
<dbReference type="SUPFAM" id="SSF48726">
    <property type="entry name" value="Immunoglobulin"/>
    <property type="match status" value="2"/>
</dbReference>
<feature type="chain" id="PRO_5040482062" description="Ig-like domain-containing protein" evidence="4">
    <location>
        <begin position="19"/>
        <end position="247"/>
    </location>
</feature>
<dbReference type="CDD" id="cd00096">
    <property type="entry name" value="Ig"/>
    <property type="match status" value="2"/>
</dbReference>
<sequence>MLYSLIFFGLLVQRNVQAQNEIGNDVDELQVIINPNTTTIQKPAGDQVSIVCTVRGYNKDKPGVLWKTHGGLDRTGNVEIKKLDEYTLALVIRNSTIEDSGVYTCRAQIGDKIVTNSVDIVIFEDLVFAEKQLNYGEVLATTSVNVSCEVTAKQSNVVTYWTRHEKKIRLGDKFQTYKGGALLEIRNYQPDEDAGQYTCEVFHVPSGASTSRTITLGTISENNLVACQLMCNAFCAEAQNQFKPFAK</sequence>
<dbReference type="SMART" id="SM00409">
    <property type="entry name" value="IG"/>
    <property type="match status" value="2"/>
</dbReference>
<dbReference type="PANTHER" id="PTHR45080:SF8">
    <property type="entry name" value="IG-LIKE DOMAIN-CONTAINING PROTEIN"/>
    <property type="match status" value="1"/>
</dbReference>
<dbReference type="Proteomes" id="UP001152747">
    <property type="component" value="Unassembled WGS sequence"/>
</dbReference>
<dbReference type="InterPro" id="IPR050958">
    <property type="entry name" value="Cell_Adh-Cytoskel_Orgn"/>
</dbReference>
<feature type="signal peptide" evidence="4">
    <location>
        <begin position="1"/>
        <end position="18"/>
    </location>
</feature>
<keyword evidence="3" id="KW-0393">Immunoglobulin domain</keyword>
<feature type="domain" description="Ig-like" evidence="5">
    <location>
        <begin position="35"/>
        <end position="121"/>
    </location>
</feature>
<dbReference type="InterPro" id="IPR007110">
    <property type="entry name" value="Ig-like_dom"/>
</dbReference>
<dbReference type="InterPro" id="IPR003599">
    <property type="entry name" value="Ig_sub"/>
</dbReference>
<dbReference type="GO" id="GO:0043025">
    <property type="term" value="C:neuronal cell body"/>
    <property type="evidence" value="ECO:0007669"/>
    <property type="project" value="TreeGrafter"/>
</dbReference>
<dbReference type="OrthoDB" id="504170at2759"/>
<feature type="domain" description="Ig-like" evidence="5">
    <location>
        <begin position="136"/>
        <end position="215"/>
    </location>
</feature>
<dbReference type="GO" id="GO:0030424">
    <property type="term" value="C:axon"/>
    <property type="evidence" value="ECO:0007669"/>
    <property type="project" value="TreeGrafter"/>
</dbReference>
<accession>A0A9P1N9D8</accession>
<organism evidence="6 7">
    <name type="scientific">Caenorhabditis angaria</name>
    <dbReference type="NCBI Taxonomy" id="860376"/>
    <lineage>
        <taxon>Eukaryota</taxon>
        <taxon>Metazoa</taxon>
        <taxon>Ecdysozoa</taxon>
        <taxon>Nematoda</taxon>
        <taxon>Chromadorea</taxon>
        <taxon>Rhabditida</taxon>
        <taxon>Rhabditina</taxon>
        <taxon>Rhabditomorpha</taxon>
        <taxon>Rhabditoidea</taxon>
        <taxon>Rhabditidae</taxon>
        <taxon>Peloderinae</taxon>
        <taxon>Caenorhabditis</taxon>
    </lineage>
</organism>
<dbReference type="PROSITE" id="PS50835">
    <property type="entry name" value="IG_LIKE"/>
    <property type="match status" value="2"/>
</dbReference>
<dbReference type="InterPro" id="IPR036179">
    <property type="entry name" value="Ig-like_dom_sf"/>
</dbReference>
<dbReference type="Pfam" id="PF13927">
    <property type="entry name" value="Ig_3"/>
    <property type="match status" value="1"/>
</dbReference>
<evidence type="ECO:0000256" key="2">
    <source>
        <dbReference type="ARBA" id="ARBA00023157"/>
    </source>
</evidence>
<keyword evidence="7" id="KW-1185">Reference proteome</keyword>
<evidence type="ECO:0000256" key="1">
    <source>
        <dbReference type="ARBA" id="ARBA00022729"/>
    </source>
</evidence>
<dbReference type="GO" id="GO:0008046">
    <property type="term" value="F:axon guidance receptor activity"/>
    <property type="evidence" value="ECO:0007669"/>
    <property type="project" value="TreeGrafter"/>
</dbReference>
<keyword evidence="2" id="KW-1015">Disulfide bond</keyword>
<evidence type="ECO:0000256" key="3">
    <source>
        <dbReference type="ARBA" id="ARBA00023319"/>
    </source>
</evidence>
<evidence type="ECO:0000313" key="7">
    <source>
        <dbReference type="Proteomes" id="UP001152747"/>
    </source>
</evidence>
<dbReference type="Pfam" id="PF00047">
    <property type="entry name" value="ig"/>
    <property type="match status" value="1"/>
</dbReference>
<keyword evidence="1 4" id="KW-0732">Signal</keyword>
<dbReference type="PANTHER" id="PTHR45080">
    <property type="entry name" value="CONTACTIN 5"/>
    <property type="match status" value="1"/>
</dbReference>
<dbReference type="InterPro" id="IPR003598">
    <property type="entry name" value="Ig_sub2"/>
</dbReference>
<comment type="caution">
    <text evidence="6">The sequence shown here is derived from an EMBL/GenBank/DDBJ whole genome shotgun (WGS) entry which is preliminary data.</text>
</comment>
<dbReference type="EMBL" id="CANHGI010000006">
    <property type="protein sequence ID" value="CAI5454585.1"/>
    <property type="molecule type" value="Genomic_DNA"/>
</dbReference>